<evidence type="ECO:0000256" key="3">
    <source>
        <dbReference type="ARBA" id="ARBA00022461"/>
    </source>
</evidence>
<keyword evidence="2 11" id="KW-0813">Transport</keyword>
<evidence type="ECO:0000256" key="8">
    <source>
        <dbReference type="ARBA" id="ARBA00023136"/>
    </source>
</evidence>
<evidence type="ECO:0000256" key="7">
    <source>
        <dbReference type="ARBA" id="ARBA00023065"/>
    </source>
</evidence>
<keyword evidence="9 11" id="KW-0739">Sodium transport</keyword>
<keyword evidence="5 13" id="KW-1133">Transmembrane helix</keyword>
<feature type="transmembrane region" description="Helical" evidence="13">
    <location>
        <begin position="80"/>
        <end position="105"/>
    </location>
</feature>
<keyword evidence="10 11" id="KW-0407">Ion channel</keyword>
<protein>
    <submittedName>
        <fullName evidence="14">Uncharacterized protein</fullName>
    </submittedName>
</protein>
<dbReference type="GO" id="GO:0005886">
    <property type="term" value="C:plasma membrane"/>
    <property type="evidence" value="ECO:0007669"/>
    <property type="project" value="TreeGrafter"/>
</dbReference>
<evidence type="ECO:0000256" key="2">
    <source>
        <dbReference type="ARBA" id="ARBA00022448"/>
    </source>
</evidence>
<keyword evidence="4 11" id="KW-0812">Transmembrane</keyword>
<evidence type="ECO:0000256" key="11">
    <source>
        <dbReference type="RuleBase" id="RU000679"/>
    </source>
</evidence>
<dbReference type="InParanoid" id="A0A1X7V3I9"/>
<proteinExistence type="inferred from homology"/>
<keyword evidence="6" id="KW-0915">Sodium</keyword>
<organism evidence="14">
    <name type="scientific">Amphimedon queenslandica</name>
    <name type="common">Sponge</name>
    <dbReference type="NCBI Taxonomy" id="400682"/>
    <lineage>
        <taxon>Eukaryota</taxon>
        <taxon>Metazoa</taxon>
        <taxon>Porifera</taxon>
        <taxon>Demospongiae</taxon>
        <taxon>Heteroscleromorpha</taxon>
        <taxon>Haplosclerida</taxon>
        <taxon>Niphatidae</taxon>
        <taxon>Amphimedon</taxon>
    </lineage>
</organism>
<comment type="subcellular location">
    <subcellularLocation>
        <location evidence="1">Membrane</location>
        <topology evidence="1">Multi-pass membrane protein</topology>
    </subcellularLocation>
</comment>
<dbReference type="AlphaFoldDB" id="A0A1X7V3I9"/>
<dbReference type="InterPro" id="IPR001873">
    <property type="entry name" value="ENaC"/>
</dbReference>
<feature type="compositionally biased region" description="Acidic residues" evidence="12">
    <location>
        <begin position="19"/>
        <end position="28"/>
    </location>
</feature>
<dbReference type="EnsemblMetazoa" id="Aqu2.1.34369_001">
    <property type="protein sequence ID" value="Aqu2.1.34369_001"/>
    <property type="gene ID" value="Aqu2.1.34369"/>
</dbReference>
<evidence type="ECO:0000256" key="6">
    <source>
        <dbReference type="ARBA" id="ARBA00023053"/>
    </source>
</evidence>
<evidence type="ECO:0000313" key="14">
    <source>
        <dbReference type="EnsemblMetazoa" id="Aqu2.1.34369_001"/>
    </source>
</evidence>
<dbReference type="Gene3D" id="2.60.470.10">
    <property type="entry name" value="Acid-sensing ion channels like domains"/>
    <property type="match status" value="1"/>
</dbReference>
<reference evidence="14" key="1">
    <citation type="submission" date="2017-05" db="UniProtKB">
        <authorList>
            <consortium name="EnsemblMetazoa"/>
        </authorList>
    </citation>
    <scope>IDENTIFICATION</scope>
</reference>
<dbReference type="Pfam" id="PF00858">
    <property type="entry name" value="ASC"/>
    <property type="match status" value="1"/>
</dbReference>
<evidence type="ECO:0000256" key="13">
    <source>
        <dbReference type="SAM" id="Phobius"/>
    </source>
</evidence>
<feature type="compositionally biased region" description="Polar residues" evidence="12">
    <location>
        <begin position="7"/>
        <end position="17"/>
    </location>
</feature>
<name>A0A1X7V3I9_AMPQE</name>
<evidence type="ECO:0000256" key="1">
    <source>
        <dbReference type="ARBA" id="ARBA00004141"/>
    </source>
</evidence>
<evidence type="ECO:0000256" key="12">
    <source>
        <dbReference type="SAM" id="MobiDB-lite"/>
    </source>
</evidence>
<evidence type="ECO:0000256" key="10">
    <source>
        <dbReference type="ARBA" id="ARBA00023303"/>
    </source>
</evidence>
<keyword evidence="7 11" id="KW-0406">Ion transport</keyword>
<dbReference type="OrthoDB" id="6021021at2759"/>
<sequence length="268" mass="30002">MDVQESRAGSSSHNFDQADQPDADETIDEDKVNILDPSPQKKSFKLRLKRGQHHFNKWLDNTSIHGIVHVFKGRSRLRRILWLLVFLFASTTCAGIIIFYIVLWAQDPTSTSISFITDDEGQSFPAVTVCNLNAVKKDYADQYVVDLLNNYANPTSGFIQNWPFSNISRSCTDSLNSITIEDQQEKLFDAYTNGGNKIDDFVVYCGFAGSDGNIVRCEESLEPVFTSLGVCFTFNSAYNGQPDRKVTLAGPQFGLILFSMSVYQSIQG</sequence>
<dbReference type="eggNOG" id="KOG4294">
    <property type="taxonomic scope" value="Eukaryota"/>
</dbReference>
<comment type="similarity">
    <text evidence="11">Belongs to the amiloride-sensitive sodium channel (TC 1.A.6) family.</text>
</comment>
<evidence type="ECO:0000256" key="5">
    <source>
        <dbReference type="ARBA" id="ARBA00022989"/>
    </source>
</evidence>
<keyword evidence="8 13" id="KW-0472">Membrane</keyword>
<dbReference type="PANTHER" id="PTHR11690">
    <property type="entry name" value="AMILORIDE-SENSITIVE SODIUM CHANNEL-RELATED"/>
    <property type="match status" value="1"/>
</dbReference>
<dbReference type="GO" id="GO:0015280">
    <property type="term" value="F:ligand-gated sodium channel activity"/>
    <property type="evidence" value="ECO:0007669"/>
    <property type="project" value="TreeGrafter"/>
</dbReference>
<evidence type="ECO:0000256" key="4">
    <source>
        <dbReference type="ARBA" id="ARBA00022692"/>
    </source>
</evidence>
<evidence type="ECO:0000256" key="9">
    <source>
        <dbReference type="ARBA" id="ARBA00023201"/>
    </source>
</evidence>
<accession>A0A1X7V3I9</accession>
<feature type="region of interest" description="Disordered" evidence="12">
    <location>
        <begin position="1"/>
        <end position="31"/>
    </location>
</feature>
<keyword evidence="3 11" id="KW-0894">Sodium channel</keyword>